<name>A0A6A4SCU7_SCOMX</name>
<evidence type="ECO:0000313" key="1">
    <source>
        <dbReference type="EMBL" id="KAF0029600.1"/>
    </source>
</evidence>
<gene>
    <name evidence="1" type="ORF">F2P81_018705</name>
</gene>
<dbReference type="EMBL" id="VEVO01000016">
    <property type="protein sequence ID" value="KAF0029600.1"/>
    <property type="molecule type" value="Genomic_DNA"/>
</dbReference>
<accession>A0A6A4SCU7</accession>
<dbReference type="Proteomes" id="UP000438429">
    <property type="component" value="Unassembled WGS sequence"/>
</dbReference>
<evidence type="ECO:0000313" key="2">
    <source>
        <dbReference type="Proteomes" id="UP000438429"/>
    </source>
</evidence>
<comment type="caution">
    <text evidence="1">The sequence shown here is derived from an EMBL/GenBank/DDBJ whole genome shotgun (WGS) entry which is preliminary data.</text>
</comment>
<proteinExistence type="predicted"/>
<reference evidence="1 2" key="1">
    <citation type="submission" date="2019-06" db="EMBL/GenBank/DDBJ databases">
        <title>Draft genomes of female and male turbot (Scophthalmus maximus).</title>
        <authorList>
            <person name="Xu H."/>
            <person name="Xu X.-W."/>
            <person name="Shao C."/>
            <person name="Chen S."/>
        </authorList>
    </citation>
    <scope>NUCLEOTIDE SEQUENCE [LARGE SCALE GENOMIC DNA]</scope>
    <source>
        <strain evidence="1">Ysfricsl-2016a</strain>
        <tissue evidence="1">Blood</tissue>
    </source>
</reference>
<sequence>MQGFRSSNVKKLFNQQQERKTIKGNHTGEKLCTTTHNTSLLVFSPRRAHAARPLSRNNPSDCLTEGRVSTATERRGALWIRSCVSISSPWRRTDCVSADHFTRCVPYGPKDRKTFFYVLPPTNPPFVFSPPR</sequence>
<organism evidence="1 2">
    <name type="scientific">Scophthalmus maximus</name>
    <name type="common">Turbot</name>
    <name type="synonym">Psetta maxima</name>
    <dbReference type="NCBI Taxonomy" id="52904"/>
    <lineage>
        <taxon>Eukaryota</taxon>
        <taxon>Metazoa</taxon>
        <taxon>Chordata</taxon>
        <taxon>Craniata</taxon>
        <taxon>Vertebrata</taxon>
        <taxon>Euteleostomi</taxon>
        <taxon>Actinopterygii</taxon>
        <taxon>Neopterygii</taxon>
        <taxon>Teleostei</taxon>
        <taxon>Neoteleostei</taxon>
        <taxon>Acanthomorphata</taxon>
        <taxon>Carangaria</taxon>
        <taxon>Pleuronectiformes</taxon>
        <taxon>Pleuronectoidei</taxon>
        <taxon>Scophthalmidae</taxon>
        <taxon>Scophthalmus</taxon>
    </lineage>
</organism>
<protein>
    <submittedName>
        <fullName evidence="1">Uncharacterized protein</fullName>
    </submittedName>
</protein>
<dbReference type="AlphaFoldDB" id="A0A6A4SCU7"/>